<dbReference type="InterPro" id="IPR050445">
    <property type="entry name" value="Bact_polysacc_biosynth/exp"/>
</dbReference>
<dbReference type="InterPro" id="IPR014345">
    <property type="entry name" value="XrtA_polysacc_chain"/>
</dbReference>
<dbReference type="InterPro" id="IPR032807">
    <property type="entry name" value="GNVR"/>
</dbReference>
<keyword evidence="5" id="KW-1185">Reference proteome</keyword>
<keyword evidence="2" id="KW-0472">Membrane</keyword>
<feature type="coiled-coil region" evidence="1">
    <location>
        <begin position="168"/>
        <end position="231"/>
    </location>
</feature>
<evidence type="ECO:0000256" key="1">
    <source>
        <dbReference type="SAM" id="Coils"/>
    </source>
</evidence>
<dbReference type="EMBL" id="OW150024">
    <property type="protein sequence ID" value="CAH2031362.1"/>
    <property type="molecule type" value="Genomic_DNA"/>
</dbReference>
<evidence type="ECO:0000313" key="4">
    <source>
        <dbReference type="EMBL" id="CAH2031362.1"/>
    </source>
</evidence>
<organism evidence="4 5">
    <name type="scientific">Trichlorobacter ammonificans</name>
    <dbReference type="NCBI Taxonomy" id="2916410"/>
    <lineage>
        <taxon>Bacteria</taxon>
        <taxon>Pseudomonadati</taxon>
        <taxon>Thermodesulfobacteriota</taxon>
        <taxon>Desulfuromonadia</taxon>
        <taxon>Geobacterales</taxon>
        <taxon>Geobacteraceae</taxon>
        <taxon>Trichlorobacter</taxon>
    </lineage>
</organism>
<gene>
    <name evidence="4" type="ORF">GEAMG1_1532</name>
</gene>
<feature type="transmembrane region" description="Helical" evidence="2">
    <location>
        <begin position="394"/>
        <end position="413"/>
    </location>
</feature>
<evidence type="ECO:0000313" key="5">
    <source>
        <dbReference type="Proteomes" id="UP001295463"/>
    </source>
</evidence>
<keyword evidence="1" id="KW-0175">Coiled coil</keyword>
<proteinExistence type="predicted"/>
<dbReference type="NCBIfam" id="TIGR03007">
    <property type="entry name" value="pepcterm_ChnLen"/>
    <property type="match status" value="1"/>
</dbReference>
<feature type="transmembrane region" description="Helical" evidence="2">
    <location>
        <begin position="21"/>
        <end position="41"/>
    </location>
</feature>
<dbReference type="Pfam" id="PF13807">
    <property type="entry name" value="GNVR"/>
    <property type="match status" value="1"/>
</dbReference>
<evidence type="ECO:0000256" key="2">
    <source>
        <dbReference type="SAM" id="Phobius"/>
    </source>
</evidence>
<protein>
    <submittedName>
        <fullName evidence="4">Chain-length determining protein</fullName>
    </submittedName>
</protein>
<feature type="domain" description="Tyrosine-protein kinase G-rich" evidence="3">
    <location>
        <begin position="337"/>
        <end position="411"/>
    </location>
</feature>
<sequence length="502" mass="57087">MNHASDFDYKKYLQLIVKKRYLFVTLALAIMATVTVTSYLLPERFEARSTVFIEKSVISELVRGIAITPSFEDKVRVLAYAIRSRALLLKVFDDLDMNVNKQNSAQLEKLVREVQARTDIKLKDREGLFIISYTDKDPRIARDFVNTLVRRYIEENITSKREESYGATKFLAEQIADIKAKLEESEAKLNSYRRQNSGLLGQSEAMTAAEINDGQQRLDEISVKRRQLEQMQQQALRHDPLDAKLAQLQKKQQELSLTYTDQHPEIVEVRNEMAAIREQQRSGAAPALRAAVTSPEADKIGIELNSLREAENNQRRFIASRQYLLRSVPAARAGLEELERERNSQRNLYEQLVARYGQSEVSKQMEVQDKTTTFRVVDPAILPTKPVSPQRVKIILFGIVGGLLASFAFLVLLDHHDKSVRTVRSLKSLGIRILAVVPSIPDPAAIAAIRRRDKWFYAVAGACFLVIVATVPIELIRYLSVDIFSPSVIRQRLVQLTGDTFK</sequence>
<dbReference type="RefSeq" id="WP_305732191.1">
    <property type="nucleotide sequence ID" value="NZ_OW150024.1"/>
</dbReference>
<evidence type="ECO:0000259" key="3">
    <source>
        <dbReference type="Pfam" id="PF13807"/>
    </source>
</evidence>
<keyword evidence="2" id="KW-0812">Transmembrane</keyword>
<keyword evidence="2" id="KW-1133">Transmembrane helix</keyword>
<dbReference type="PANTHER" id="PTHR32309:SF13">
    <property type="entry name" value="FERRIC ENTEROBACTIN TRANSPORT PROTEIN FEPE"/>
    <property type="match status" value="1"/>
</dbReference>
<dbReference type="PANTHER" id="PTHR32309">
    <property type="entry name" value="TYROSINE-PROTEIN KINASE"/>
    <property type="match status" value="1"/>
</dbReference>
<dbReference type="Proteomes" id="UP001295463">
    <property type="component" value="Chromosome"/>
</dbReference>
<reference evidence="4 5" key="1">
    <citation type="submission" date="2022-03" db="EMBL/GenBank/DDBJ databases">
        <authorList>
            <person name="Koch H."/>
        </authorList>
    </citation>
    <scope>NUCLEOTIDE SEQUENCE [LARGE SCALE GENOMIC DNA]</scope>
    <source>
        <strain evidence="4 5">G1</strain>
    </source>
</reference>
<name>A0ABN8HJJ3_9BACT</name>
<accession>A0ABN8HJJ3</accession>
<feature type="transmembrane region" description="Helical" evidence="2">
    <location>
        <begin position="455"/>
        <end position="476"/>
    </location>
</feature>